<proteinExistence type="predicted"/>
<feature type="signal peptide" evidence="1">
    <location>
        <begin position="1"/>
        <end position="21"/>
    </location>
</feature>
<keyword evidence="1" id="KW-0732">Signal</keyword>
<evidence type="ECO:0000313" key="3">
    <source>
        <dbReference type="Proteomes" id="UP000298663"/>
    </source>
</evidence>
<sequence length="67" mass="7675">MTRRFLPVFIFVLLLAINANGQEYDDPNVFPPEGQIIRAKRLAEGPIQASTVAEPRRRIRLVMFSFS</sequence>
<keyword evidence="3" id="KW-1185">Reference proteome</keyword>
<dbReference type="AlphaFoldDB" id="A0A4U5NBM8"/>
<reference evidence="2 3" key="2">
    <citation type="journal article" date="2019" name="G3 (Bethesda)">
        <title>Hybrid Assembly of the Genome of the Entomopathogenic Nematode Steinernema carpocapsae Identifies the X-Chromosome.</title>
        <authorList>
            <person name="Serra L."/>
            <person name="Macchietto M."/>
            <person name="Macias-Munoz A."/>
            <person name="McGill C.J."/>
            <person name="Rodriguez I.M."/>
            <person name="Rodriguez B."/>
            <person name="Murad R."/>
            <person name="Mortazavi A."/>
        </authorList>
    </citation>
    <scope>NUCLEOTIDE SEQUENCE [LARGE SCALE GENOMIC DNA]</scope>
    <source>
        <strain evidence="2 3">ALL</strain>
    </source>
</reference>
<protein>
    <submittedName>
        <fullName evidence="2">Uncharacterized protein</fullName>
    </submittedName>
</protein>
<name>A0A4U5NBM8_STECR</name>
<reference evidence="2 3" key="1">
    <citation type="journal article" date="2015" name="Genome Biol.">
        <title>Comparative genomics of Steinernema reveals deeply conserved gene regulatory networks.</title>
        <authorList>
            <person name="Dillman A.R."/>
            <person name="Macchietto M."/>
            <person name="Porter C.F."/>
            <person name="Rogers A."/>
            <person name="Williams B."/>
            <person name="Antoshechkin I."/>
            <person name="Lee M.M."/>
            <person name="Goodwin Z."/>
            <person name="Lu X."/>
            <person name="Lewis E.E."/>
            <person name="Goodrich-Blair H."/>
            <person name="Stock S.P."/>
            <person name="Adams B.J."/>
            <person name="Sternberg P.W."/>
            <person name="Mortazavi A."/>
        </authorList>
    </citation>
    <scope>NUCLEOTIDE SEQUENCE [LARGE SCALE GENOMIC DNA]</scope>
    <source>
        <strain evidence="2 3">ALL</strain>
    </source>
</reference>
<feature type="chain" id="PRO_5020842318" evidence="1">
    <location>
        <begin position="22"/>
        <end position="67"/>
    </location>
</feature>
<organism evidence="2 3">
    <name type="scientific">Steinernema carpocapsae</name>
    <name type="common">Entomopathogenic nematode</name>
    <dbReference type="NCBI Taxonomy" id="34508"/>
    <lineage>
        <taxon>Eukaryota</taxon>
        <taxon>Metazoa</taxon>
        <taxon>Ecdysozoa</taxon>
        <taxon>Nematoda</taxon>
        <taxon>Chromadorea</taxon>
        <taxon>Rhabditida</taxon>
        <taxon>Tylenchina</taxon>
        <taxon>Panagrolaimomorpha</taxon>
        <taxon>Strongyloidoidea</taxon>
        <taxon>Steinernematidae</taxon>
        <taxon>Steinernema</taxon>
    </lineage>
</organism>
<accession>A0A4U5NBM8</accession>
<gene>
    <name evidence="2" type="ORF">L596_014070</name>
</gene>
<evidence type="ECO:0000256" key="1">
    <source>
        <dbReference type="SAM" id="SignalP"/>
    </source>
</evidence>
<comment type="caution">
    <text evidence="2">The sequence shown here is derived from an EMBL/GenBank/DDBJ whole genome shotgun (WGS) entry which is preliminary data.</text>
</comment>
<evidence type="ECO:0000313" key="2">
    <source>
        <dbReference type="EMBL" id="TKR79920.1"/>
    </source>
</evidence>
<dbReference type="EMBL" id="AZBU02000004">
    <property type="protein sequence ID" value="TKR79920.1"/>
    <property type="molecule type" value="Genomic_DNA"/>
</dbReference>
<dbReference type="Proteomes" id="UP000298663">
    <property type="component" value="Unassembled WGS sequence"/>
</dbReference>